<dbReference type="AlphaFoldDB" id="A0A975BKI9"/>
<dbReference type="EMBL" id="CP061800">
    <property type="protein sequence ID" value="QTA87125.1"/>
    <property type="molecule type" value="Genomic_DNA"/>
</dbReference>
<protein>
    <submittedName>
        <fullName evidence="1">Uncharacterized protein</fullName>
    </submittedName>
</protein>
<keyword evidence="2" id="KW-1185">Reference proteome</keyword>
<evidence type="ECO:0000313" key="2">
    <source>
        <dbReference type="Proteomes" id="UP000663722"/>
    </source>
</evidence>
<accession>A0A975BKI9</accession>
<dbReference type="KEGG" id="dmm:dnm_031530"/>
<proteinExistence type="predicted"/>
<organism evidence="1 2">
    <name type="scientific">Desulfonema magnum</name>
    <dbReference type="NCBI Taxonomy" id="45655"/>
    <lineage>
        <taxon>Bacteria</taxon>
        <taxon>Pseudomonadati</taxon>
        <taxon>Thermodesulfobacteriota</taxon>
        <taxon>Desulfobacteria</taxon>
        <taxon>Desulfobacterales</taxon>
        <taxon>Desulfococcaceae</taxon>
        <taxon>Desulfonema</taxon>
    </lineage>
</organism>
<sequence length="50" mass="5807">MLRQINQRAGNPVFPFSHDVAKFTRVPQMVSGYQRIKNLHQSSIHPECKN</sequence>
<reference evidence="1" key="1">
    <citation type="journal article" date="2021" name="Microb. Physiol.">
        <title>Proteogenomic Insights into the Physiology of Marine, Sulfate-Reducing, Filamentous Desulfonema limicola and Desulfonema magnum.</title>
        <authorList>
            <person name="Schnaars V."/>
            <person name="Wohlbrand L."/>
            <person name="Scheve S."/>
            <person name="Hinrichs C."/>
            <person name="Reinhardt R."/>
            <person name="Rabus R."/>
        </authorList>
    </citation>
    <scope>NUCLEOTIDE SEQUENCE</scope>
    <source>
        <strain evidence="1">4be13</strain>
    </source>
</reference>
<gene>
    <name evidence="1" type="ORF">dnm_031530</name>
</gene>
<name>A0A975BKI9_9BACT</name>
<evidence type="ECO:0000313" key="1">
    <source>
        <dbReference type="EMBL" id="QTA87125.1"/>
    </source>
</evidence>
<dbReference type="Proteomes" id="UP000663722">
    <property type="component" value="Chromosome"/>
</dbReference>